<proteinExistence type="inferred from homology"/>
<dbReference type="Pfam" id="PF05193">
    <property type="entry name" value="Peptidase_M16_C"/>
    <property type="match status" value="2"/>
</dbReference>
<name>A0A2N3IJJ5_9BACT</name>
<dbReference type="InterPro" id="IPR007863">
    <property type="entry name" value="Peptidase_M16_C"/>
</dbReference>
<evidence type="ECO:0000256" key="1">
    <source>
        <dbReference type="ARBA" id="ARBA00001947"/>
    </source>
</evidence>
<sequence length="936" mass="107131">MTNKVLFIAKVMLWLIFAQFSFAQSTQPIPLNPKVRVGKLSNGLTYYIQQNSKPEKRVELRLAVNAGSILETEKQLGLAHFVEHMLFNGTKKFPKNEIVSYLQSIGVQFGGDLNAYTSFDETVYMLPVPTDKPELLDKGLEILREWASNATFDPAEIDKERGVVLEEWRLGRGAEQRMQDKQFPIILKGSQYAKRLPIGTEKSLKTFKHQEVINFYKDWYRPNLMAVIVVGDIDVNAMEQKIKNLFSDLKNPQKEKPRTAFPVPDHKEMLISIVSDKEASFPNVGILYKKAPREIKTEQDYFEKLKMNIFSGMLNERFDEILLSPNPPFSFAGGYYGDFVREKDAFSLDANTDEKNLINALRTLLIEAKRLEKYGFVQQELDLYKKKYLANLEKRYNDRDKTESGTIVWSYVSHFLEGKPAPGIEYEYDFAKKYLDKIKLEDLNGIIKTLITKENCVIAIQAPEKEGFKVPTEADVKAVLAEVEKTEVKPYEAKKIAQTLSEGVKINAGKIVGEKKLEKIGVTELTLSNGARVILKPTDFKNDEIMIYAYSNGGHSLASDEDIHSAEYIAGVIAESGINNLSQNDMKKVMAGKNVRITPYIGNTQEGFNGSTTPKDLETALELMHLYFVAPRQDQEAFNSKLQRDKAFLGNLISNPQFYFYIELFKILSNNHPRTVTFIPEFDKINYQKGFAFYKDRFADASDFTFILVGSFKIEEIKPLLEKYLASLPNNGRKENWKDNGIRPPKGMLDKTIYKGSDPKSFVQIVFAGDDTTPYDYKNAFALTALGELLDIKLVEKIREESSGAYTVGADGNLNKYPRNSYSFSINFPCDPKRVDELTKQALEEVEKIQKGNIDVKDLDKVKEQRKRKMEVDIKTNRYWLYTLANLYFNGENPEMIADWESRLAWITKENLQAVAKKYLNTKEYIRVTLKPEEKK</sequence>
<evidence type="ECO:0000256" key="3">
    <source>
        <dbReference type="ARBA" id="ARBA00022670"/>
    </source>
</evidence>
<feature type="domain" description="Peptidase M16 C-terminal" evidence="11">
    <location>
        <begin position="207"/>
        <end position="387"/>
    </location>
</feature>
<dbReference type="Pfam" id="PF00675">
    <property type="entry name" value="Peptidase_M16"/>
    <property type="match status" value="1"/>
</dbReference>
<dbReference type="InterPro" id="IPR011249">
    <property type="entry name" value="Metalloenz_LuxS/M16"/>
</dbReference>
<organism evidence="12 13">
    <name type="scientific">Raineya orbicola</name>
    <dbReference type="NCBI Taxonomy" id="2016530"/>
    <lineage>
        <taxon>Bacteria</taxon>
        <taxon>Pseudomonadati</taxon>
        <taxon>Bacteroidota</taxon>
        <taxon>Cytophagia</taxon>
        <taxon>Cytophagales</taxon>
        <taxon>Raineyaceae</taxon>
        <taxon>Raineya</taxon>
    </lineage>
</organism>
<feature type="chain" id="PRO_5014988519" evidence="9">
    <location>
        <begin position="24"/>
        <end position="936"/>
    </location>
</feature>
<evidence type="ECO:0000256" key="8">
    <source>
        <dbReference type="RuleBase" id="RU004447"/>
    </source>
</evidence>
<evidence type="ECO:0000256" key="7">
    <source>
        <dbReference type="ARBA" id="ARBA00023049"/>
    </source>
</evidence>
<evidence type="ECO:0000256" key="4">
    <source>
        <dbReference type="ARBA" id="ARBA00022723"/>
    </source>
</evidence>
<dbReference type="OrthoDB" id="9811314at2"/>
<dbReference type="InterPro" id="IPR050626">
    <property type="entry name" value="Peptidase_M16"/>
</dbReference>
<evidence type="ECO:0000256" key="2">
    <source>
        <dbReference type="ARBA" id="ARBA00007261"/>
    </source>
</evidence>
<dbReference type="SUPFAM" id="SSF63411">
    <property type="entry name" value="LuxS/MPP-like metallohydrolase"/>
    <property type="match status" value="4"/>
</dbReference>
<dbReference type="GO" id="GO:0006508">
    <property type="term" value="P:proteolysis"/>
    <property type="evidence" value="ECO:0007669"/>
    <property type="project" value="UniProtKB-KW"/>
</dbReference>
<evidence type="ECO:0000259" key="11">
    <source>
        <dbReference type="Pfam" id="PF05193"/>
    </source>
</evidence>
<dbReference type="Proteomes" id="UP000233387">
    <property type="component" value="Unassembled WGS sequence"/>
</dbReference>
<evidence type="ECO:0000313" key="13">
    <source>
        <dbReference type="Proteomes" id="UP000233387"/>
    </source>
</evidence>
<feature type="domain" description="Peptidase M16 C-terminal" evidence="11">
    <location>
        <begin position="685"/>
        <end position="865"/>
    </location>
</feature>
<keyword evidence="3" id="KW-0645">Protease</keyword>
<dbReference type="InterPro" id="IPR011765">
    <property type="entry name" value="Pept_M16_N"/>
</dbReference>
<dbReference type="EMBL" id="NKXO01000006">
    <property type="protein sequence ID" value="PKQ70476.1"/>
    <property type="molecule type" value="Genomic_DNA"/>
</dbReference>
<keyword evidence="9" id="KW-0732">Signal</keyword>
<keyword evidence="13" id="KW-1185">Reference proteome</keyword>
<dbReference type="GO" id="GO:0004222">
    <property type="term" value="F:metalloendopeptidase activity"/>
    <property type="evidence" value="ECO:0007669"/>
    <property type="project" value="InterPro"/>
</dbReference>
<keyword evidence="6" id="KW-0862">Zinc</keyword>
<evidence type="ECO:0000256" key="6">
    <source>
        <dbReference type="ARBA" id="ARBA00022833"/>
    </source>
</evidence>
<dbReference type="PANTHER" id="PTHR43690">
    <property type="entry name" value="NARDILYSIN"/>
    <property type="match status" value="1"/>
</dbReference>
<comment type="caution">
    <text evidence="12">The sequence shown here is derived from an EMBL/GenBank/DDBJ whole genome shotgun (WGS) entry which is preliminary data.</text>
</comment>
<dbReference type="InterPro" id="IPR001431">
    <property type="entry name" value="Pept_M16_Zn_BS"/>
</dbReference>
<evidence type="ECO:0000256" key="9">
    <source>
        <dbReference type="SAM" id="SignalP"/>
    </source>
</evidence>
<accession>A0A2N3IJJ5</accession>
<keyword evidence="4" id="KW-0479">Metal-binding</keyword>
<keyword evidence="7" id="KW-0482">Metalloprotease</keyword>
<reference evidence="12 13" key="1">
    <citation type="submission" date="2017-06" db="EMBL/GenBank/DDBJ databases">
        <title>Raineya orbicola gen. nov., sp. nov. a slightly thermophilic bacterium of the phylum Bacteroidetes and the description of Raineyaceae fam. nov.</title>
        <authorList>
            <person name="Albuquerque L."/>
            <person name="Polonia A.R.M."/>
            <person name="Barroso C."/>
            <person name="Froufe H.J.C."/>
            <person name="Lage O."/>
            <person name="Lobo-Da-Cunha A."/>
            <person name="Egas C."/>
            <person name="Da Costa M.S."/>
        </authorList>
    </citation>
    <scope>NUCLEOTIDE SEQUENCE [LARGE SCALE GENOMIC DNA]</scope>
    <source>
        <strain evidence="12 13">SPSPC-11</strain>
    </source>
</reference>
<dbReference type="Gene3D" id="3.30.830.10">
    <property type="entry name" value="Metalloenzyme, LuxS/M16 peptidase-like"/>
    <property type="match status" value="4"/>
</dbReference>
<evidence type="ECO:0000256" key="5">
    <source>
        <dbReference type="ARBA" id="ARBA00022801"/>
    </source>
</evidence>
<dbReference type="AlphaFoldDB" id="A0A2N3IJJ5"/>
<gene>
    <name evidence="12" type="ORF">Rain11_0559</name>
</gene>
<dbReference type="RefSeq" id="WP_101357814.1">
    <property type="nucleotide sequence ID" value="NZ_NKXO01000006.1"/>
</dbReference>
<comment type="similarity">
    <text evidence="2 8">Belongs to the peptidase M16 family.</text>
</comment>
<evidence type="ECO:0000259" key="10">
    <source>
        <dbReference type="Pfam" id="PF00675"/>
    </source>
</evidence>
<dbReference type="GO" id="GO:0046872">
    <property type="term" value="F:metal ion binding"/>
    <property type="evidence" value="ECO:0007669"/>
    <property type="project" value="UniProtKB-KW"/>
</dbReference>
<dbReference type="PROSITE" id="PS00143">
    <property type="entry name" value="INSULINASE"/>
    <property type="match status" value="1"/>
</dbReference>
<feature type="domain" description="Peptidase M16 N-terminal" evidence="10">
    <location>
        <begin position="49"/>
        <end position="168"/>
    </location>
</feature>
<evidence type="ECO:0000313" key="12">
    <source>
        <dbReference type="EMBL" id="PKQ70476.1"/>
    </source>
</evidence>
<protein>
    <submittedName>
        <fullName evidence="12">Insulinase (Peptidase family M16)</fullName>
    </submittedName>
</protein>
<comment type="cofactor">
    <cofactor evidence="1">
        <name>Zn(2+)</name>
        <dbReference type="ChEBI" id="CHEBI:29105"/>
    </cofactor>
</comment>
<feature type="signal peptide" evidence="9">
    <location>
        <begin position="1"/>
        <end position="23"/>
    </location>
</feature>
<keyword evidence="5" id="KW-0378">Hydrolase</keyword>
<dbReference type="PANTHER" id="PTHR43690:SF34">
    <property type="entry name" value="ZINC PROTEASE PQQL-LIKE"/>
    <property type="match status" value="1"/>
</dbReference>